<feature type="domain" description="CCHC-type" evidence="7">
    <location>
        <begin position="112"/>
        <end position="128"/>
    </location>
</feature>
<feature type="domain" description="CCHC-type" evidence="7">
    <location>
        <begin position="392"/>
        <end position="406"/>
    </location>
</feature>
<dbReference type="InParanoid" id="A0A2P5I0R2"/>
<comment type="caution">
    <text evidence="8">The sequence shown here is derived from an EMBL/GenBank/DDBJ whole genome shotgun (WGS) entry which is preliminary data.</text>
</comment>
<evidence type="ECO:0000313" key="8">
    <source>
        <dbReference type="EMBL" id="POS76031.1"/>
    </source>
</evidence>
<reference evidence="8" key="1">
    <citation type="submission" date="2017-09" db="EMBL/GenBank/DDBJ databases">
        <title>Polyketide synthases of a Diaporthe helianthi virulent isolate.</title>
        <authorList>
            <person name="Baroncelli R."/>
        </authorList>
    </citation>
    <scope>NUCLEOTIDE SEQUENCE [LARGE SCALE GENOMIC DNA]</scope>
    <source>
        <strain evidence="8">7/96</strain>
    </source>
</reference>
<evidence type="ECO:0000313" key="9">
    <source>
        <dbReference type="Proteomes" id="UP000094444"/>
    </source>
</evidence>
<name>A0A2P5I0R2_DIAHE</name>
<feature type="compositionally biased region" description="Low complexity" evidence="6">
    <location>
        <begin position="492"/>
        <end position="503"/>
    </location>
</feature>
<dbReference type="EMBL" id="MAVT02000415">
    <property type="protein sequence ID" value="POS76031.1"/>
    <property type="molecule type" value="Genomic_DNA"/>
</dbReference>
<keyword evidence="4" id="KW-0862">Zinc</keyword>
<keyword evidence="1" id="KW-0479">Metal-binding</keyword>
<dbReference type="SUPFAM" id="SSF57756">
    <property type="entry name" value="Retrovirus zinc finger-like domains"/>
    <property type="match status" value="7"/>
</dbReference>
<dbReference type="PANTHER" id="PTHR47103:SF8">
    <property type="entry name" value="DNA-BINDING PROTEIN"/>
    <property type="match status" value="1"/>
</dbReference>
<feature type="domain" description="CCHC-type" evidence="7">
    <location>
        <begin position="169"/>
        <end position="184"/>
    </location>
</feature>
<feature type="domain" description="CCHC-type" evidence="7">
    <location>
        <begin position="415"/>
        <end position="430"/>
    </location>
</feature>
<keyword evidence="3 5" id="KW-0863">Zinc-finger</keyword>
<feature type="domain" description="CCHC-type" evidence="7">
    <location>
        <begin position="317"/>
        <end position="333"/>
    </location>
</feature>
<dbReference type="SMART" id="SM00343">
    <property type="entry name" value="ZnF_C2HC"/>
    <property type="match status" value="13"/>
</dbReference>
<accession>A0A2P5I0R2</accession>
<dbReference type="PROSITE" id="PS50158">
    <property type="entry name" value="ZF_CCHC"/>
    <property type="match status" value="10"/>
</dbReference>
<keyword evidence="9" id="KW-1185">Reference proteome</keyword>
<evidence type="ECO:0000256" key="3">
    <source>
        <dbReference type="ARBA" id="ARBA00022771"/>
    </source>
</evidence>
<dbReference type="GO" id="GO:0008270">
    <property type="term" value="F:zinc ion binding"/>
    <property type="evidence" value="ECO:0007669"/>
    <property type="project" value="UniProtKB-KW"/>
</dbReference>
<dbReference type="OrthoDB" id="8026949at2759"/>
<evidence type="ECO:0000256" key="5">
    <source>
        <dbReference type="PROSITE-ProRule" id="PRU00047"/>
    </source>
</evidence>
<gene>
    <name evidence="8" type="ORF">DHEL01_v205582</name>
</gene>
<evidence type="ECO:0000256" key="2">
    <source>
        <dbReference type="ARBA" id="ARBA00022737"/>
    </source>
</evidence>
<evidence type="ECO:0000256" key="6">
    <source>
        <dbReference type="SAM" id="MobiDB-lite"/>
    </source>
</evidence>
<feature type="domain" description="CCHC-type" evidence="7">
    <location>
        <begin position="70"/>
        <end position="85"/>
    </location>
</feature>
<evidence type="ECO:0000256" key="1">
    <source>
        <dbReference type="ARBA" id="ARBA00022723"/>
    </source>
</evidence>
<feature type="domain" description="CCHC-type" evidence="7">
    <location>
        <begin position="439"/>
        <end position="454"/>
    </location>
</feature>
<dbReference type="InterPro" id="IPR036875">
    <property type="entry name" value="Znf_CCHC_sf"/>
</dbReference>
<protein>
    <submittedName>
        <fullName evidence="8">Cellular nucleic acid-binding protein</fullName>
    </submittedName>
</protein>
<organism evidence="8 9">
    <name type="scientific">Diaporthe helianthi</name>
    <dbReference type="NCBI Taxonomy" id="158607"/>
    <lineage>
        <taxon>Eukaryota</taxon>
        <taxon>Fungi</taxon>
        <taxon>Dikarya</taxon>
        <taxon>Ascomycota</taxon>
        <taxon>Pezizomycotina</taxon>
        <taxon>Sordariomycetes</taxon>
        <taxon>Sordariomycetidae</taxon>
        <taxon>Diaporthales</taxon>
        <taxon>Diaporthaceae</taxon>
        <taxon>Diaporthe</taxon>
    </lineage>
</organism>
<feature type="domain" description="CCHC-type" evidence="7">
    <location>
        <begin position="368"/>
        <end position="383"/>
    </location>
</feature>
<dbReference type="STRING" id="158607.A0A2P5I0R2"/>
<feature type="domain" description="CCHC-type" evidence="7">
    <location>
        <begin position="92"/>
        <end position="107"/>
    </location>
</feature>
<dbReference type="GO" id="GO:0003676">
    <property type="term" value="F:nucleic acid binding"/>
    <property type="evidence" value="ECO:0007669"/>
    <property type="project" value="InterPro"/>
</dbReference>
<dbReference type="Gene3D" id="4.10.60.10">
    <property type="entry name" value="Zinc finger, CCHC-type"/>
    <property type="match status" value="9"/>
</dbReference>
<sequence>MSWNNGGDDFGGGGFGGDDFGGGSFGAADNDFGGGGGGGSGGGASGGFDNNFGDSFGGPEGGGGGGDRECFNCHEVGHNKADCPKPPAPVECRYCHKEGHFAKECPEKGPARCGNCKKEGHFIAECPDPLVCPRCKGSHMLRECPEPMKCYHCEGEHMAKECPSYVATCKNCGETGHTANECESARKVDRSHLPDMTGEEAWKLLEQAINDRDMDEVKEKIQIYAKAQPTTTFVEIEKALRSQGYGLYLIPKERTNLAMTLTNMDLQGNLYKKYTVNYRFSDKPIRPAEREGWPESHDVVMERLTDAGDIVPVGKPKCNNCDKLGHISKECPEEKMEADKIVVKCYNCDEEGHRVRDCPTPRVDKFACKNCGKGGHKAADCTEPRDASNVECRKCNEMGHFSKDCPTGGGGPRGCRNCGEEGHMAKECDKPRDMSKVQCRNCDEYGHTSRECPKPRDYSRVQCQNCQEYGHTKVRCTKPHVDEDGGAGVDAGGFDPVDPPADVGAGGAGWDNGTGDAGGEDWNNNPSGGW</sequence>
<dbReference type="AlphaFoldDB" id="A0A2P5I0R2"/>
<feature type="domain" description="CCHC-type" evidence="7">
    <location>
        <begin position="344"/>
        <end position="359"/>
    </location>
</feature>
<dbReference type="Pfam" id="PF00098">
    <property type="entry name" value="zf-CCHC"/>
    <property type="match status" value="8"/>
</dbReference>
<evidence type="ECO:0000259" key="7">
    <source>
        <dbReference type="PROSITE" id="PS50158"/>
    </source>
</evidence>
<keyword evidence="2" id="KW-0677">Repeat</keyword>
<evidence type="ECO:0000256" key="4">
    <source>
        <dbReference type="ARBA" id="ARBA00022833"/>
    </source>
</evidence>
<proteinExistence type="predicted"/>
<feature type="compositionally biased region" description="Gly residues" evidence="6">
    <location>
        <begin position="504"/>
        <end position="517"/>
    </location>
</feature>
<feature type="region of interest" description="Disordered" evidence="6">
    <location>
        <begin position="487"/>
        <end position="530"/>
    </location>
</feature>
<dbReference type="InterPro" id="IPR001878">
    <property type="entry name" value="Znf_CCHC"/>
</dbReference>
<dbReference type="PANTHER" id="PTHR47103">
    <property type="entry name" value="DNA-BINDING PROTEIN"/>
    <property type="match status" value="1"/>
</dbReference>
<dbReference type="Proteomes" id="UP000094444">
    <property type="component" value="Unassembled WGS sequence"/>
</dbReference>